<feature type="region of interest" description="Disordered" evidence="1">
    <location>
        <begin position="89"/>
        <end position="390"/>
    </location>
</feature>
<feature type="compositionally biased region" description="Basic and acidic residues" evidence="1">
    <location>
        <begin position="280"/>
        <end position="306"/>
    </location>
</feature>
<feature type="compositionally biased region" description="Polar residues" evidence="1">
    <location>
        <begin position="240"/>
        <end position="249"/>
    </location>
</feature>
<organism evidence="2 3">
    <name type="scientific">Malassezia restricta (strain ATCC 96810 / NBRC 103918 / CBS 7877)</name>
    <name type="common">Seborrheic dermatitis infection agent</name>
    <dbReference type="NCBI Taxonomy" id="425264"/>
    <lineage>
        <taxon>Eukaryota</taxon>
        <taxon>Fungi</taxon>
        <taxon>Dikarya</taxon>
        <taxon>Basidiomycota</taxon>
        <taxon>Ustilaginomycotina</taxon>
        <taxon>Malasseziomycetes</taxon>
        <taxon>Malasseziales</taxon>
        <taxon>Malasseziaceae</taxon>
        <taxon>Malassezia</taxon>
    </lineage>
</organism>
<proteinExistence type="predicted"/>
<feature type="compositionally biased region" description="Basic and acidic residues" evidence="1">
    <location>
        <begin position="176"/>
        <end position="207"/>
    </location>
</feature>
<reference evidence="2 3" key="1">
    <citation type="submission" date="2018-10" db="EMBL/GenBank/DDBJ databases">
        <title>Complete genome sequence of Malassezia restricta CBS 7877.</title>
        <authorList>
            <person name="Morand S.C."/>
            <person name="Bertignac M."/>
            <person name="Iltis A."/>
            <person name="Kolder I."/>
            <person name="Pirovano W."/>
            <person name="Jourdain R."/>
            <person name="Clavaud C."/>
        </authorList>
    </citation>
    <scope>NUCLEOTIDE SEQUENCE [LARGE SCALE GENOMIC DNA]</scope>
    <source>
        <strain evidence="2 3">CBS 7877</strain>
    </source>
</reference>
<feature type="compositionally biased region" description="Polar residues" evidence="1">
    <location>
        <begin position="351"/>
        <end position="363"/>
    </location>
</feature>
<evidence type="ECO:0000313" key="3">
    <source>
        <dbReference type="Proteomes" id="UP000269793"/>
    </source>
</evidence>
<dbReference type="AlphaFoldDB" id="A0A3G2S213"/>
<sequence length="854" mass="95813">MVAEPHFLDLTRRTQSQPQEKNRLNVRLDVPGGISFAPDRLNPHNSAKRVFRVPQLPEPAQLFYDFEREISEHEGVPYVPSSSFVIGEDDELTPSQKIAQDVREKYESATGPIKSGKSEDDKMELLLDAMNLEKGSDEKESSNPSDLRSKDPVSNDALPETKDDYVRNEQITSPEPKNKSDTIVNEDKLEKNEPSIEENSHQSRSRESVIQGEANPMELVSGSQNSQDGESKPQKRQGEKSQNPTTNKSVSEDGTFPRPSSPDETPATEEINAKVSNTPSEKKDNVSSSESRRNEKNELGVDKEVQKTGTSISKSGMTKSQAKRAKEKAKKMARNQEAICKNERADERSDLTNTSNEDTNFTPRNGELENITDLPEESEDQNTSQGSGINHEVDVNAKINETNDTSDNNVLDHLKTKMDGEQLGEEHDSMTEKKIESRHSAGLENEDMFAKSSINSKVNTHTVNEAEDAVHNLNVEVAEIRSERPADAMSMQTARTQLSTFAPTVSGFSVLADKTRQGGADGLPAVVRKKLNLIDYKLPPSISDGSYAKKPWNNKSYLKSRAFERLASQPEGRDAGTQWNAINGPGEEALAFPSNNLQSITFETLSALFIPDPRHWHPYRFVRRTNPRQVLLMCAGTALTQKQLQTSELARKVASGQMGPINDAKSLASYFTTTENTSLQGGLGFVYSPNEALCHAMHEKVDLGRSETNFSRRLERPEFPNETTKRRAALRSVIAALEYIRWEEEGFDKIVIATHHGWIVRGIAYDIWEWRQNNWRFTHDAPGAIPGGDVPDRDLWELLDYVVRQYELVDCNCRFWHIPSKLNEEAIRLSEIGAAKTNQHFTTVRWTKKPYSST</sequence>
<dbReference type="EMBL" id="CP033148">
    <property type="protein sequence ID" value="AYO41489.1"/>
    <property type="molecule type" value="Genomic_DNA"/>
</dbReference>
<feature type="compositionally biased region" description="Basic and acidic residues" evidence="1">
    <location>
        <begin position="340"/>
        <end position="350"/>
    </location>
</feature>
<feature type="compositionally biased region" description="Basic and acidic residues" evidence="1">
    <location>
        <begin position="229"/>
        <end position="239"/>
    </location>
</feature>
<feature type="compositionally biased region" description="Basic and acidic residues" evidence="1">
    <location>
        <begin position="134"/>
        <end position="167"/>
    </location>
</feature>
<dbReference type="InterPro" id="IPR012337">
    <property type="entry name" value="RNaseH-like_sf"/>
</dbReference>
<gene>
    <name evidence="2" type="ORF">DNF11_0539</name>
</gene>
<dbReference type="GO" id="GO:0003676">
    <property type="term" value="F:nucleic acid binding"/>
    <property type="evidence" value="ECO:0007669"/>
    <property type="project" value="InterPro"/>
</dbReference>
<evidence type="ECO:0000313" key="2">
    <source>
        <dbReference type="EMBL" id="AYO41489.1"/>
    </source>
</evidence>
<protein>
    <submittedName>
        <fullName evidence="2">Uncharacterized protein</fullName>
    </submittedName>
</protein>
<dbReference type="Gene3D" id="3.30.420.10">
    <property type="entry name" value="Ribonuclease H-like superfamily/Ribonuclease H"/>
    <property type="match status" value="1"/>
</dbReference>
<feature type="compositionally biased region" description="Basic and acidic residues" evidence="1">
    <location>
        <begin position="116"/>
        <end position="125"/>
    </location>
</feature>
<keyword evidence="3" id="KW-1185">Reference proteome</keyword>
<dbReference type="STRING" id="425264.A0A3G2S213"/>
<feature type="compositionally biased region" description="Polar residues" evidence="1">
    <location>
        <begin position="307"/>
        <end position="318"/>
    </location>
</feature>
<accession>A0A3G2S213</accession>
<dbReference type="InterPro" id="IPR036397">
    <property type="entry name" value="RNaseH_sf"/>
</dbReference>
<dbReference type="Proteomes" id="UP000269793">
    <property type="component" value="Chromosome I"/>
</dbReference>
<feature type="compositionally biased region" description="Basic and acidic residues" evidence="1">
    <location>
        <begin position="1"/>
        <end position="12"/>
    </location>
</feature>
<dbReference type="SUPFAM" id="SSF53098">
    <property type="entry name" value="Ribonuclease H-like"/>
    <property type="match status" value="1"/>
</dbReference>
<name>A0A3G2S213_MALR7</name>
<evidence type="ECO:0000256" key="1">
    <source>
        <dbReference type="SAM" id="MobiDB-lite"/>
    </source>
</evidence>
<feature type="region of interest" description="Disordered" evidence="1">
    <location>
        <begin position="1"/>
        <end position="20"/>
    </location>
</feature>
<feature type="compositionally biased region" description="Basic residues" evidence="1">
    <location>
        <begin position="321"/>
        <end position="333"/>
    </location>
</feature>
<dbReference type="VEuPathDB" id="FungiDB:DNF11_0539"/>
<dbReference type="OrthoDB" id="407198at2759"/>